<dbReference type="Gene3D" id="3.30.300.30">
    <property type="match status" value="1"/>
</dbReference>
<dbReference type="Pfam" id="PF00501">
    <property type="entry name" value="AMP-binding"/>
    <property type="match status" value="1"/>
</dbReference>
<dbReference type="InterPro" id="IPR020845">
    <property type="entry name" value="AMP-binding_CS"/>
</dbReference>
<evidence type="ECO:0000259" key="5">
    <source>
        <dbReference type="PROSITE" id="PS50075"/>
    </source>
</evidence>
<dbReference type="Proteomes" id="UP000482800">
    <property type="component" value="Unassembled WGS sequence"/>
</dbReference>
<dbReference type="CDD" id="cd05930">
    <property type="entry name" value="A_NRPS"/>
    <property type="match status" value="1"/>
</dbReference>
<dbReference type="InterPro" id="IPR020806">
    <property type="entry name" value="PKS_PP-bd"/>
</dbReference>
<dbReference type="PROSITE" id="PS00455">
    <property type="entry name" value="AMP_BINDING"/>
    <property type="match status" value="1"/>
</dbReference>
<name>A0A6V8K781_9ACTN</name>
<dbReference type="GO" id="GO:0043041">
    <property type="term" value="P:amino acid activation for nonribosomal peptide biosynthetic process"/>
    <property type="evidence" value="ECO:0007669"/>
    <property type="project" value="TreeGrafter"/>
</dbReference>
<dbReference type="FunFam" id="3.40.50.12780:FF:000012">
    <property type="entry name" value="Non-ribosomal peptide synthetase"/>
    <property type="match status" value="1"/>
</dbReference>
<feature type="region of interest" description="Disordered" evidence="4">
    <location>
        <begin position="1"/>
        <end position="22"/>
    </location>
</feature>
<dbReference type="SMART" id="SM00823">
    <property type="entry name" value="PKS_PP"/>
    <property type="match status" value="1"/>
</dbReference>
<dbReference type="Pfam" id="PF00550">
    <property type="entry name" value="PP-binding"/>
    <property type="match status" value="1"/>
</dbReference>
<comment type="cofactor">
    <cofactor evidence="1">
        <name>pantetheine 4'-phosphate</name>
        <dbReference type="ChEBI" id="CHEBI:47942"/>
    </cofactor>
</comment>
<dbReference type="SUPFAM" id="SSF47336">
    <property type="entry name" value="ACP-like"/>
    <property type="match status" value="1"/>
</dbReference>
<gene>
    <name evidence="6" type="ORF">Phou_052430</name>
</gene>
<dbReference type="FunFam" id="3.40.50.980:FF:000001">
    <property type="entry name" value="Non-ribosomal peptide synthetase"/>
    <property type="match status" value="1"/>
</dbReference>
<keyword evidence="3" id="KW-0597">Phosphoprotein</keyword>
<keyword evidence="2" id="KW-0596">Phosphopantetheine</keyword>
<proteinExistence type="predicted"/>
<accession>A0A6V8K781</accession>
<dbReference type="Gene3D" id="1.10.1200.10">
    <property type="entry name" value="ACP-like"/>
    <property type="match status" value="1"/>
</dbReference>
<evidence type="ECO:0000256" key="1">
    <source>
        <dbReference type="ARBA" id="ARBA00001957"/>
    </source>
</evidence>
<dbReference type="GO" id="GO:0005737">
    <property type="term" value="C:cytoplasm"/>
    <property type="evidence" value="ECO:0007669"/>
    <property type="project" value="TreeGrafter"/>
</dbReference>
<evidence type="ECO:0000313" key="6">
    <source>
        <dbReference type="EMBL" id="GFJ81063.1"/>
    </source>
</evidence>
<dbReference type="InterPro" id="IPR006162">
    <property type="entry name" value="Ppantetheine_attach_site"/>
</dbReference>
<dbReference type="Gene3D" id="3.40.50.980">
    <property type="match status" value="2"/>
</dbReference>
<dbReference type="NCBIfam" id="TIGR01733">
    <property type="entry name" value="AA-adenyl-dom"/>
    <property type="match status" value="1"/>
</dbReference>
<reference evidence="6 7" key="2">
    <citation type="submission" date="2020-03" db="EMBL/GenBank/DDBJ databases">
        <authorList>
            <person name="Ichikawa N."/>
            <person name="Kimura A."/>
            <person name="Kitahashi Y."/>
            <person name="Uohara A."/>
        </authorList>
    </citation>
    <scope>NUCLEOTIDE SEQUENCE [LARGE SCALE GENOMIC DNA]</scope>
    <source>
        <strain evidence="6 7">NBRC 108639</strain>
    </source>
</reference>
<evidence type="ECO:0000256" key="4">
    <source>
        <dbReference type="SAM" id="MobiDB-lite"/>
    </source>
</evidence>
<dbReference type="AlphaFoldDB" id="A0A6V8K781"/>
<dbReference type="RefSeq" id="WP_345514071.1">
    <property type="nucleotide sequence ID" value="NZ_BAABGO010000026.1"/>
</dbReference>
<dbReference type="InterPro" id="IPR010071">
    <property type="entry name" value="AA_adenyl_dom"/>
</dbReference>
<dbReference type="Pfam" id="PF13193">
    <property type="entry name" value="AMP-binding_C"/>
    <property type="match status" value="1"/>
</dbReference>
<dbReference type="InterPro" id="IPR045851">
    <property type="entry name" value="AMP-bd_C_sf"/>
</dbReference>
<dbReference type="EMBL" id="BLPF01000002">
    <property type="protein sequence ID" value="GFJ81063.1"/>
    <property type="molecule type" value="Genomic_DNA"/>
</dbReference>
<dbReference type="PROSITE" id="PS00012">
    <property type="entry name" value="PHOSPHOPANTETHEINE"/>
    <property type="match status" value="1"/>
</dbReference>
<evidence type="ECO:0000313" key="7">
    <source>
        <dbReference type="Proteomes" id="UP000482800"/>
    </source>
</evidence>
<dbReference type="GO" id="GO:0044550">
    <property type="term" value="P:secondary metabolite biosynthetic process"/>
    <property type="evidence" value="ECO:0007669"/>
    <property type="project" value="TreeGrafter"/>
</dbReference>
<dbReference type="PROSITE" id="PS50075">
    <property type="entry name" value="CARRIER"/>
    <property type="match status" value="1"/>
</dbReference>
<dbReference type="FunFam" id="2.30.38.10:FF:000001">
    <property type="entry name" value="Non-ribosomal peptide synthetase PvdI"/>
    <property type="match status" value="1"/>
</dbReference>
<dbReference type="InterPro" id="IPR025110">
    <property type="entry name" value="AMP-bd_C"/>
</dbReference>
<dbReference type="PANTHER" id="PTHR45527:SF1">
    <property type="entry name" value="FATTY ACID SYNTHASE"/>
    <property type="match status" value="1"/>
</dbReference>
<dbReference type="SUPFAM" id="SSF56801">
    <property type="entry name" value="Acetyl-CoA synthetase-like"/>
    <property type="match status" value="1"/>
</dbReference>
<dbReference type="InterPro" id="IPR036736">
    <property type="entry name" value="ACP-like_sf"/>
</dbReference>
<sequence>MMHSTEQNTRIAGDLPSDGPVRPIAARTVPEVFGEQARRHPDRLAVADDQGRTLTYADLDRRSDAIAAHLLALGVRPEDRCAVVHERSIDVVVAMLGTLKAGGAYVCVDPSLPVKRMAVVLDDAGVDVVLTSSHLVAGLPGEGRHTVALDELAGAGEPVRLPEVRLSPRHLAYVIYTSGSTGTPKGVLVEHGSLVHFVEMVREFFELSEQDRILHAAALWFDVSVFEVFGALLVGASVHIAGDQTKMTPGALQHLMRENGVTTIMTTPSLLEVLDPDALPDLRVMSIGGEPFSGELTNRWSPGRRFINGYGPAEATVEVVAKVCTGQWETSPPIGLPLANHRAYALDERMRPVPVGVTGELYVGGPGVARGYLAQPALTASLFLPDPMGRTPGDRLYRTGDLVQWLESGDLRYVGRVDRQVKVRGMRVELGEVEQVIARHPDVSRAVAVCTPDGTGDARLTGYIVADNGATPDDVRSFTAAWLPAYMVPSEIVLVPAIPTTASGKVDIVALTAAVAPAPSAPPAAAGDRTPTQQAVAEIVEEILGVAGARVDEDLFALGGNSLQVLRVLSRVRSSFGVVLTPQEFFENPTIAGIATAIDAQPANA</sequence>
<feature type="domain" description="Carrier" evidence="5">
    <location>
        <begin position="527"/>
        <end position="602"/>
    </location>
</feature>
<reference evidence="6 7" key="1">
    <citation type="submission" date="2020-03" db="EMBL/GenBank/DDBJ databases">
        <title>Whole genome shotgun sequence of Phytohabitans houttuyneae NBRC 108639.</title>
        <authorList>
            <person name="Komaki H."/>
            <person name="Tamura T."/>
        </authorList>
    </citation>
    <scope>NUCLEOTIDE SEQUENCE [LARGE SCALE GENOMIC DNA]</scope>
    <source>
        <strain evidence="6 7">NBRC 108639</strain>
    </source>
</reference>
<dbReference type="InterPro" id="IPR009081">
    <property type="entry name" value="PP-bd_ACP"/>
</dbReference>
<keyword evidence="7" id="KW-1185">Reference proteome</keyword>
<dbReference type="InterPro" id="IPR000873">
    <property type="entry name" value="AMP-dep_synth/lig_dom"/>
</dbReference>
<evidence type="ECO:0000256" key="3">
    <source>
        <dbReference type="ARBA" id="ARBA00022553"/>
    </source>
</evidence>
<dbReference type="PANTHER" id="PTHR45527">
    <property type="entry name" value="NONRIBOSOMAL PEPTIDE SYNTHETASE"/>
    <property type="match status" value="1"/>
</dbReference>
<organism evidence="6 7">
    <name type="scientific">Phytohabitans houttuyneae</name>
    <dbReference type="NCBI Taxonomy" id="1076126"/>
    <lineage>
        <taxon>Bacteria</taxon>
        <taxon>Bacillati</taxon>
        <taxon>Actinomycetota</taxon>
        <taxon>Actinomycetes</taxon>
        <taxon>Micromonosporales</taxon>
        <taxon>Micromonosporaceae</taxon>
    </lineage>
</organism>
<comment type="caution">
    <text evidence="6">The sequence shown here is derived from an EMBL/GenBank/DDBJ whole genome shotgun (WGS) entry which is preliminary data.</text>
</comment>
<feature type="compositionally biased region" description="Polar residues" evidence="4">
    <location>
        <begin position="1"/>
        <end position="10"/>
    </location>
</feature>
<protein>
    <recommendedName>
        <fullName evidence="5">Carrier domain-containing protein</fullName>
    </recommendedName>
</protein>
<evidence type="ECO:0000256" key="2">
    <source>
        <dbReference type="ARBA" id="ARBA00022450"/>
    </source>
</evidence>
<dbReference type="GO" id="GO:0031177">
    <property type="term" value="F:phosphopantetheine binding"/>
    <property type="evidence" value="ECO:0007669"/>
    <property type="project" value="InterPro"/>
</dbReference>
<dbReference type="Gene3D" id="2.30.38.10">
    <property type="entry name" value="Luciferase, Domain 3"/>
    <property type="match status" value="1"/>
</dbReference>